<dbReference type="AlphaFoldDB" id="Q1MKF6"/>
<protein>
    <submittedName>
        <fullName evidence="1">Uncharacterized protein</fullName>
    </submittedName>
</protein>
<keyword evidence="2" id="KW-1185">Reference proteome</keyword>
<dbReference type="Pfam" id="PF13289">
    <property type="entry name" value="SIR2_2"/>
    <property type="match status" value="1"/>
</dbReference>
<proteinExistence type="predicted"/>
<gene>
    <name evidence="1" type="ordered locus">RL1052</name>
</gene>
<dbReference type="RefSeq" id="WP_011650784.1">
    <property type="nucleotide sequence ID" value="NC_008380.1"/>
</dbReference>
<evidence type="ECO:0000313" key="1">
    <source>
        <dbReference type="EMBL" id="CAK06549.1"/>
    </source>
</evidence>
<dbReference type="Proteomes" id="UP000006575">
    <property type="component" value="Chromosome"/>
</dbReference>
<dbReference type="EMBL" id="AM236080">
    <property type="protein sequence ID" value="CAK06549.1"/>
    <property type="molecule type" value="Genomic_DNA"/>
</dbReference>
<name>Q1MKF6_RHIJ3</name>
<reference evidence="1 2" key="1">
    <citation type="journal article" date="2006" name="Genome Biol.">
        <title>The genome of Rhizobium leguminosarum has recognizable core and accessory components.</title>
        <authorList>
            <person name="Young J.W."/>
            <person name="Crossman L.C."/>
            <person name="Johnston A.W.B."/>
            <person name="Thomson N.R."/>
            <person name="Ghazoui Z.F."/>
            <person name="Hull K.H."/>
            <person name="Wexler M."/>
            <person name="Curson A.R.J."/>
            <person name="Todd J.D."/>
            <person name="Poole P.S."/>
            <person name="Mauchline T.H."/>
            <person name="East A.K."/>
            <person name="Quail M.A."/>
            <person name="Churcher C."/>
            <person name="Arrowsmith C."/>
            <person name="Cherevach A."/>
            <person name="Chillingworth T."/>
            <person name="Clarke K."/>
            <person name="Cronin A."/>
            <person name="Davis P."/>
            <person name="Fraser A."/>
            <person name="Hance Z."/>
            <person name="Hauser H."/>
            <person name="Jagels K."/>
            <person name="Moule S."/>
            <person name="Mungall K."/>
            <person name="Norbertczak H."/>
            <person name="Rabbinowitsch E."/>
            <person name="Sanders M."/>
            <person name="Simmonds M."/>
            <person name="Whitehead S."/>
            <person name="Parkhill J."/>
        </authorList>
    </citation>
    <scope>NUCLEOTIDE SEQUENCE [LARGE SCALE GENOMIC DNA]</scope>
    <source>
        <strain evidence="2">DSM 114642 / LMG 32736 / 3841</strain>
    </source>
</reference>
<dbReference type="KEGG" id="rle:RL1052"/>
<dbReference type="GeneID" id="303212092"/>
<organism evidence="1 2">
    <name type="scientific">Rhizobium johnstonii (strain DSM 114642 / LMG 32736 / 3841)</name>
    <name type="common">Rhizobium leguminosarum bv. viciae</name>
    <dbReference type="NCBI Taxonomy" id="216596"/>
    <lineage>
        <taxon>Bacteria</taxon>
        <taxon>Pseudomonadati</taxon>
        <taxon>Pseudomonadota</taxon>
        <taxon>Alphaproteobacteria</taxon>
        <taxon>Hyphomicrobiales</taxon>
        <taxon>Rhizobiaceae</taxon>
        <taxon>Rhizobium/Agrobacterium group</taxon>
        <taxon>Rhizobium</taxon>
        <taxon>Rhizobium johnstonii</taxon>
    </lineage>
</organism>
<evidence type="ECO:0000313" key="2">
    <source>
        <dbReference type="Proteomes" id="UP000006575"/>
    </source>
</evidence>
<dbReference type="HOGENOM" id="CLU_823551_0_0_5"/>
<sequence length="337" mass="37681">MRHLIIGAGATFAEACALGNPRENCPPLMRDFARKTWANYTPHPLLERYLNELGFTDLGIDPRELFYNLEEAGTANVERFMEYCWQNRHLKFPELSERVPNGFISGGRISVAGAVEAPISLGEEFWENFLYHGIGSPIQFLTIQCFFENGVGWKDLSLSKAIARSLGQGDLVLNLNYDTVFELALEQLGQPFSYAPNVAQNGEVVICKPHGSLNMVSNNNGFMFGQPSWLGMPQPSGYRSFSGLIPPRLNKQYNQHPISKIIIQSVQNRMPDELIFWGIGLTDSDVDLVELYKAWSKNMPSVTVINPDIGVAEKIAAILRLSVRHYPDLSAWQAGCP</sequence>
<dbReference type="EnsemblBacteria" id="CAK06549">
    <property type="protein sequence ID" value="CAK06549"/>
    <property type="gene ID" value="RL1052"/>
</dbReference>
<accession>Q1MKF6</accession>